<evidence type="ECO:0000313" key="2">
    <source>
        <dbReference type="Proteomes" id="UP000191160"/>
    </source>
</evidence>
<reference evidence="1 2" key="1">
    <citation type="submission" date="2017-02" db="EMBL/GenBank/DDBJ databases">
        <title>Acinetobacter sp. ANC 4945, whole genome shotgun sequencing project.</title>
        <authorList>
            <person name="Radolfova-Krizova L."/>
            <person name="Al Atrouni A."/>
            <person name="Nemec A."/>
        </authorList>
    </citation>
    <scope>NUCLEOTIDE SEQUENCE [LARGE SCALE GENOMIC DNA]</scope>
    <source>
        <strain evidence="1 2">ANC 4945</strain>
    </source>
</reference>
<sequence>MGYLDQLIQDCLQAQQTKAERIFEFSSFDDLAQHAHYIYVIELVGGDIQQTYQDYAAFKALKTHACAKLNQPNHILYVGSSRTGIKSRLKQHLGLGPKQTYALHLSQWFQGEYLITLQQYPSTTSASILQLLEDDLSHSFASAFGKLGTNNR</sequence>
<proteinExistence type="predicted"/>
<dbReference type="AlphaFoldDB" id="A0A1T1GSQ6"/>
<dbReference type="EMBL" id="MVKX01000009">
    <property type="protein sequence ID" value="OOV80535.1"/>
    <property type="molecule type" value="Genomic_DNA"/>
</dbReference>
<gene>
    <name evidence="1" type="ORF">B1202_13485</name>
</gene>
<name>A0A1T1GSQ6_9GAMM</name>
<organism evidence="1 2">
    <name type="scientific">Acinetobacter amyesii</name>
    <dbReference type="NCBI Taxonomy" id="2942470"/>
    <lineage>
        <taxon>Bacteria</taxon>
        <taxon>Pseudomonadati</taxon>
        <taxon>Pseudomonadota</taxon>
        <taxon>Gammaproteobacteria</taxon>
        <taxon>Moraxellales</taxon>
        <taxon>Moraxellaceae</taxon>
        <taxon>Acinetobacter</taxon>
    </lineage>
</organism>
<dbReference type="RefSeq" id="WP_078191126.1">
    <property type="nucleotide sequence ID" value="NZ_JAMCOZ010000001.1"/>
</dbReference>
<accession>A0A1T1GSQ6</accession>
<evidence type="ECO:0008006" key="3">
    <source>
        <dbReference type="Google" id="ProtNLM"/>
    </source>
</evidence>
<dbReference type="Proteomes" id="UP000191160">
    <property type="component" value="Unassembled WGS sequence"/>
</dbReference>
<comment type="caution">
    <text evidence="1">The sequence shown here is derived from an EMBL/GenBank/DDBJ whole genome shotgun (WGS) entry which is preliminary data.</text>
</comment>
<evidence type="ECO:0000313" key="1">
    <source>
        <dbReference type="EMBL" id="OOV80535.1"/>
    </source>
</evidence>
<keyword evidence="2" id="KW-1185">Reference proteome</keyword>
<protein>
    <recommendedName>
        <fullName evidence="3">GIY-YIG domain-containing protein</fullName>
    </recommendedName>
</protein>